<evidence type="ECO:0000256" key="9">
    <source>
        <dbReference type="ARBA" id="ARBA00023136"/>
    </source>
</evidence>
<dbReference type="InterPro" id="IPR038072">
    <property type="entry name" value="GspK_central_sf"/>
</dbReference>
<dbReference type="Pfam" id="PF21687">
    <property type="entry name" value="T2SSK_1st"/>
    <property type="match status" value="1"/>
</dbReference>
<keyword evidence="5" id="KW-0997">Cell inner membrane</keyword>
<keyword evidence="9" id="KW-0472">Membrane</keyword>
<dbReference type="Gene3D" id="3.30.1300.30">
    <property type="entry name" value="GSPII I/J protein-like"/>
    <property type="match status" value="1"/>
</dbReference>
<dbReference type="GO" id="GO:0009306">
    <property type="term" value="P:protein secretion"/>
    <property type="evidence" value="ECO:0007669"/>
    <property type="project" value="InterPro"/>
</dbReference>
<name>A0A381SPM3_9ZZZZ</name>
<evidence type="ECO:0008006" key="13">
    <source>
        <dbReference type="Google" id="ProtNLM"/>
    </source>
</evidence>
<keyword evidence="7" id="KW-0653">Protein transport</keyword>
<accession>A0A381SPM3</accession>
<sequence length="306" mass="34004">MLIVAVVSALAYHLMTHHTLTLAASRQLFEQAQLREYALGGEITARQMLYEDWEQESSRPIDTLLEKWSMPFNVPQITDGEVQVRVTDLAGQFNMNSVVGGGGLENHARLKRLYRVLNIDPSLADRWLDWVDEDTEVTGLGLEDGDYLLYDIPYRTANQSAVHISEVALAAGLSREEFERLRSHVTVLPPLRLGVNVNTATTSVLESLGPNFGPSEAQSLVQSEREYEDIESFTADYAALGDSAGALAVRSDYFEISVRVERFESRVVLTTVVYRDPSSGQVSVLSRDFGQKFSTPLVETNDASNV</sequence>
<evidence type="ECO:0000256" key="5">
    <source>
        <dbReference type="ARBA" id="ARBA00022519"/>
    </source>
</evidence>
<keyword evidence="3" id="KW-0813">Transport</keyword>
<dbReference type="Pfam" id="PF03934">
    <property type="entry name" value="T2SSK"/>
    <property type="match status" value="1"/>
</dbReference>
<dbReference type="Gene3D" id="1.10.40.60">
    <property type="entry name" value="EpsJ-like"/>
    <property type="match status" value="2"/>
</dbReference>
<dbReference type="InterPro" id="IPR005628">
    <property type="entry name" value="GspK"/>
</dbReference>
<feature type="domain" description="T2SS protein K first SAM-like" evidence="11">
    <location>
        <begin position="91"/>
        <end position="189"/>
    </location>
</feature>
<organism evidence="12">
    <name type="scientific">marine metagenome</name>
    <dbReference type="NCBI Taxonomy" id="408172"/>
    <lineage>
        <taxon>unclassified sequences</taxon>
        <taxon>metagenomes</taxon>
        <taxon>ecological metagenomes</taxon>
    </lineage>
</organism>
<evidence type="ECO:0000256" key="2">
    <source>
        <dbReference type="ARBA" id="ARBA00007246"/>
    </source>
</evidence>
<comment type="subcellular location">
    <subcellularLocation>
        <location evidence="1">Cell inner membrane</location>
    </subcellularLocation>
</comment>
<comment type="similarity">
    <text evidence="2">Belongs to the GSP K family.</text>
</comment>
<dbReference type="SUPFAM" id="SSF158544">
    <property type="entry name" value="GspK insert domain-like"/>
    <property type="match status" value="1"/>
</dbReference>
<keyword evidence="8" id="KW-1133">Transmembrane helix</keyword>
<evidence type="ECO:0000256" key="6">
    <source>
        <dbReference type="ARBA" id="ARBA00022692"/>
    </source>
</evidence>
<evidence type="ECO:0000259" key="10">
    <source>
        <dbReference type="Pfam" id="PF03934"/>
    </source>
</evidence>
<dbReference type="PIRSF" id="PIRSF002786">
    <property type="entry name" value="XcpX"/>
    <property type="match status" value="1"/>
</dbReference>
<dbReference type="InterPro" id="IPR049031">
    <property type="entry name" value="T2SSK_SAM-like_1st"/>
</dbReference>
<dbReference type="SUPFAM" id="SSF54523">
    <property type="entry name" value="Pili subunits"/>
    <property type="match status" value="1"/>
</dbReference>
<keyword evidence="6" id="KW-0812">Transmembrane</keyword>
<evidence type="ECO:0000256" key="1">
    <source>
        <dbReference type="ARBA" id="ARBA00004533"/>
    </source>
</evidence>
<dbReference type="GO" id="GO:0005886">
    <property type="term" value="C:plasma membrane"/>
    <property type="evidence" value="ECO:0007669"/>
    <property type="project" value="UniProtKB-SubCell"/>
</dbReference>
<reference evidence="12" key="1">
    <citation type="submission" date="2018-05" db="EMBL/GenBank/DDBJ databases">
        <authorList>
            <person name="Lanie J.A."/>
            <person name="Ng W.-L."/>
            <person name="Kazmierczak K.M."/>
            <person name="Andrzejewski T.M."/>
            <person name="Davidsen T.M."/>
            <person name="Wayne K.J."/>
            <person name="Tettelin H."/>
            <person name="Glass J.I."/>
            <person name="Rusch D."/>
            <person name="Podicherti R."/>
            <person name="Tsui H.-C.T."/>
            <person name="Winkler M.E."/>
        </authorList>
    </citation>
    <scope>NUCLEOTIDE SEQUENCE</scope>
</reference>
<dbReference type="InterPro" id="IPR045584">
    <property type="entry name" value="Pilin-like"/>
</dbReference>
<evidence type="ECO:0000313" key="12">
    <source>
        <dbReference type="EMBL" id="SVA05271.1"/>
    </source>
</evidence>
<dbReference type="EMBL" id="UINC01003320">
    <property type="protein sequence ID" value="SVA05271.1"/>
    <property type="molecule type" value="Genomic_DNA"/>
</dbReference>
<dbReference type="NCBIfam" id="NF037980">
    <property type="entry name" value="T2SS_GspK"/>
    <property type="match status" value="1"/>
</dbReference>
<keyword evidence="4" id="KW-1003">Cell membrane</keyword>
<proteinExistence type="inferred from homology"/>
<evidence type="ECO:0000259" key="11">
    <source>
        <dbReference type="Pfam" id="PF21687"/>
    </source>
</evidence>
<dbReference type="PANTHER" id="PTHR38831">
    <property type="entry name" value="TYPE II SECRETION SYSTEM PROTEIN K"/>
    <property type="match status" value="1"/>
</dbReference>
<evidence type="ECO:0000256" key="8">
    <source>
        <dbReference type="ARBA" id="ARBA00022989"/>
    </source>
</evidence>
<evidence type="ECO:0000256" key="3">
    <source>
        <dbReference type="ARBA" id="ARBA00022448"/>
    </source>
</evidence>
<evidence type="ECO:0000256" key="4">
    <source>
        <dbReference type="ARBA" id="ARBA00022475"/>
    </source>
</evidence>
<dbReference type="InterPro" id="IPR049179">
    <property type="entry name" value="T2SSK_SAM-like_2nd"/>
</dbReference>
<dbReference type="PANTHER" id="PTHR38831:SF1">
    <property type="entry name" value="TYPE II SECRETION SYSTEM PROTEIN K-RELATED"/>
    <property type="match status" value="1"/>
</dbReference>
<feature type="domain" description="T2SS protein K second SAM-like" evidence="10">
    <location>
        <begin position="195"/>
        <end position="239"/>
    </location>
</feature>
<evidence type="ECO:0000256" key="7">
    <source>
        <dbReference type="ARBA" id="ARBA00022927"/>
    </source>
</evidence>
<dbReference type="AlphaFoldDB" id="A0A381SPM3"/>
<gene>
    <name evidence="12" type="ORF">METZ01_LOCUS58125</name>
</gene>
<protein>
    <recommendedName>
        <fullName evidence="13">Type II secretion system protein K</fullName>
    </recommendedName>
</protein>